<comment type="caution">
    <text evidence="2">The sequence shown here is derived from an EMBL/GenBank/DDBJ whole genome shotgun (WGS) entry which is preliminary data.</text>
</comment>
<organism evidence="2 3">
    <name type="scientific">Chryseobacterium tagetis</name>
    <dbReference type="NCBI Taxonomy" id="2801334"/>
    <lineage>
        <taxon>Bacteria</taxon>
        <taxon>Pseudomonadati</taxon>
        <taxon>Bacteroidota</taxon>
        <taxon>Flavobacteriia</taxon>
        <taxon>Flavobacteriales</taxon>
        <taxon>Weeksellaceae</taxon>
        <taxon>Chryseobacterium group</taxon>
        <taxon>Chryseobacterium</taxon>
    </lineage>
</organism>
<evidence type="ECO:0000313" key="2">
    <source>
        <dbReference type="EMBL" id="MCA6067976.1"/>
    </source>
</evidence>
<dbReference type="Proteomes" id="UP000618240">
    <property type="component" value="Unassembled WGS sequence"/>
</dbReference>
<protein>
    <submittedName>
        <fullName evidence="2">MarR family transcriptional regulator</fullName>
    </submittedName>
</protein>
<dbReference type="PANTHER" id="PTHR33164:SF43">
    <property type="entry name" value="HTH-TYPE TRANSCRIPTIONAL REPRESSOR YETL"/>
    <property type="match status" value="1"/>
</dbReference>
<dbReference type="InterPro" id="IPR036388">
    <property type="entry name" value="WH-like_DNA-bd_sf"/>
</dbReference>
<dbReference type="Pfam" id="PF01047">
    <property type="entry name" value="MarR"/>
    <property type="match status" value="1"/>
</dbReference>
<dbReference type="PRINTS" id="PR00598">
    <property type="entry name" value="HTHMARR"/>
</dbReference>
<dbReference type="InterPro" id="IPR000835">
    <property type="entry name" value="HTH_MarR-typ"/>
</dbReference>
<dbReference type="Gene3D" id="1.10.10.10">
    <property type="entry name" value="Winged helix-like DNA-binding domain superfamily/Winged helix DNA-binding domain"/>
    <property type="match status" value="1"/>
</dbReference>
<sequence>MHYYFNAVLKLRQDLRQRVQKKLIEHGHADITLEMTQVLYFLSFSTEKGEANQQEIADGIAKNKSSLTSLIDNLLKRDMLERRINPENRRNNIISLTEKAKQFVQDLYPDVYQTYDIKKIQLSLEDIQALTKTLNLIIES</sequence>
<reference evidence="2 3" key="1">
    <citation type="submission" date="2021-09" db="EMBL/GenBank/DDBJ databases">
        <title>Genome sequencing and assembly of Chryseobacterium sp. RG1.</title>
        <authorList>
            <person name="Chhetri G."/>
        </authorList>
    </citation>
    <scope>NUCLEOTIDE SEQUENCE [LARGE SCALE GENOMIC DNA]</scope>
    <source>
        <strain evidence="2 3">RG1</strain>
    </source>
</reference>
<dbReference type="InterPro" id="IPR036390">
    <property type="entry name" value="WH_DNA-bd_sf"/>
</dbReference>
<name>A0ABS8A1Y2_9FLAO</name>
<gene>
    <name evidence="2" type="ORF">JI747_012345</name>
</gene>
<dbReference type="SUPFAM" id="SSF46785">
    <property type="entry name" value="Winged helix' DNA-binding domain"/>
    <property type="match status" value="1"/>
</dbReference>
<evidence type="ECO:0000313" key="3">
    <source>
        <dbReference type="Proteomes" id="UP000618240"/>
    </source>
</evidence>
<dbReference type="SMART" id="SM00347">
    <property type="entry name" value="HTH_MARR"/>
    <property type="match status" value="1"/>
</dbReference>
<feature type="domain" description="HTH marR-type" evidence="1">
    <location>
        <begin position="1"/>
        <end position="139"/>
    </location>
</feature>
<accession>A0ABS8A1Y2</accession>
<dbReference type="PANTHER" id="PTHR33164">
    <property type="entry name" value="TRANSCRIPTIONAL REGULATOR, MARR FAMILY"/>
    <property type="match status" value="1"/>
</dbReference>
<evidence type="ECO:0000259" key="1">
    <source>
        <dbReference type="PROSITE" id="PS50995"/>
    </source>
</evidence>
<keyword evidence="3" id="KW-1185">Reference proteome</keyword>
<proteinExistence type="predicted"/>
<dbReference type="RefSeq" id="WP_225689114.1">
    <property type="nucleotide sequence ID" value="NZ_JAERSE020000003.1"/>
</dbReference>
<dbReference type="PROSITE" id="PS50995">
    <property type="entry name" value="HTH_MARR_2"/>
    <property type="match status" value="1"/>
</dbReference>
<dbReference type="InterPro" id="IPR039422">
    <property type="entry name" value="MarR/SlyA-like"/>
</dbReference>
<dbReference type="EMBL" id="JAERSE020000003">
    <property type="protein sequence ID" value="MCA6067976.1"/>
    <property type="molecule type" value="Genomic_DNA"/>
</dbReference>